<feature type="region of interest" description="Disordered" evidence="4">
    <location>
        <begin position="359"/>
        <end position="395"/>
    </location>
</feature>
<reference evidence="6" key="2">
    <citation type="journal article" date="2018" name="Nat. Commun.">
        <title>Extreme sensitivity to ultraviolet light in the fungal pathogen causing white-nose syndrome of bats.</title>
        <authorList>
            <person name="Palmer J.M."/>
            <person name="Drees K.P."/>
            <person name="Foster J.T."/>
            <person name="Lindner D.L."/>
        </authorList>
    </citation>
    <scope>NUCLEOTIDE SEQUENCE [LARGE SCALE GENOMIC DNA]</scope>
    <source>
        <strain evidence="6">UAMH 10579</strain>
    </source>
</reference>
<dbReference type="GO" id="GO:0005739">
    <property type="term" value="C:mitochondrion"/>
    <property type="evidence" value="ECO:0007669"/>
    <property type="project" value="TreeGrafter"/>
</dbReference>
<dbReference type="EMBL" id="KV460211">
    <property type="protein sequence ID" value="OBT99863.1"/>
    <property type="molecule type" value="Genomic_DNA"/>
</dbReference>
<name>A0A1B8GVK6_9PEZI</name>
<evidence type="ECO:0000256" key="4">
    <source>
        <dbReference type="SAM" id="MobiDB-lite"/>
    </source>
</evidence>
<evidence type="ECO:0000256" key="3">
    <source>
        <dbReference type="ARBA" id="ARBA00033309"/>
    </source>
</evidence>
<dbReference type="GO" id="GO:0030488">
    <property type="term" value="P:tRNA methylation"/>
    <property type="evidence" value="ECO:0007669"/>
    <property type="project" value="InterPro"/>
</dbReference>
<accession>A0A1B8GVK6</accession>
<evidence type="ECO:0000256" key="1">
    <source>
        <dbReference type="ARBA" id="ARBA00012796"/>
    </source>
</evidence>
<keyword evidence="6" id="KW-1185">Reference proteome</keyword>
<dbReference type="PANTHER" id="PTHR12133">
    <property type="entry name" value="TRNA (ADENINE(58)-N(1))-METHYLTRANSFERASE"/>
    <property type="match status" value="1"/>
</dbReference>
<feature type="compositionally biased region" description="Pro residues" evidence="4">
    <location>
        <begin position="168"/>
        <end position="182"/>
    </location>
</feature>
<feature type="compositionally biased region" description="Low complexity" evidence="4">
    <location>
        <begin position="364"/>
        <end position="380"/>
    </location>
</feature>
<reference evidence="5 6" key="1">
    <citation type="submission" date="2016-03" db="EMBL/GenBank/DDBJ databases">
        <title>Comparative genomics of Pseudogymnoascus destructans, the fungus causing white-nose syndrome of bats.</title>
        <authorList>
            <person name="Palmer J.M."/>
            <person name="Drees K.P."/>
            <person name="Foster J.T."/>
            <person name="Lindner D.L."/>
        </authorList>
    </citation>
    <scope>NUCLEOTIDE SEQUENCE [LARGE SCALE GENOMIC DNA]</scope>
    <source>
        <strain evidence="5 6">UAMH 10579</strain>
    </source>
</reference>
<gene>
    <name evidence="5" type="ORF">VE01_01992</name>
</gene>
<dbReference type="STRING" id="342668.A0A1B8GVK6"/>
<dbReference type="GO" id="GO:0031515">
    <property type="term" value="C:tRNA (m1A) methyltransferase complex"/>
    <property type="evidence" value="ECO:0007669"/>
    <property type="project" value="InterPro"/>
</dbReference>
<dbReference type="Proteomes" id="UP000091956">
    <property type="component" value="Unassembled WGS sequence"/>
</dbReference>
<dbReference type="PANTHER" id="PTHR12133:SF1">
    <property type="entry name" value="TRNA (ADENINE(58)-N(1))-METHYLTRANSFERASE, MITOCHONDRIAL"/>
    <property type="match status" value="1"/>
</dbReference>
<dbReference type="InterPro" id="IPR029063">
    <property type="entry name" value="SAM-dependent_MTases_sf"/>
</dbReference>
<dbReference type="Gene3D" id="3.40.50.150">
    <property type="entry name" value="Vaccinia Virus protein VP39"/>
    <property type="match status" value="1"/>
</dbReference>
<evidence type="ECO:0000256" key="2">
    <source>
        <dbReference type="ARBA" id="ARBA00015963"/>
    </source>
</evidence>
<dbReference type="OrthoDB" id="5585464at2759"/>
<protein>
    <recommendedName>
        <fullName evidence="2">tRNA (adenine(58)-N(1))-methyltransferase catalytic subunit TRM61</fullName>
        <ecNumber evidence="1">2.1.1.220</ecNumber>
    </recommendedName>
    <alternativeName>
        <fullName evidence="3">tRNA(m1A58)-methyltransferase subunit TRM61</fullName>
    </alternativeName>
</protein>
<dbReference type="AlphaFoldDB" id="A0A1B8GVK6"/>
<sequence length="421" mass="45144">MPITFTRCGSALHRVVARSAYSPCAARSYSNYVFQENDIVLVQKKTDASAKQILSKPLRPGRRVNTTTGHIDHESIIGLSPRAVVAAGKGEYRIYKPTLGEYTNLTARIVTPVYPADANLIVSLLDLNPTVPDPSSSSPSPPLEIFEAGTGHGALTLHLARAIHAANPAPPPIPSPPRPAPAPDSEEGTSSDLVDAEHQAAVDKWEAYKPTRRAVITTLDVSARHSAHAKTVVAGWRKGMYAHSVDFHVGSIPEYIASRLATSPEPFLDHTILDLPDCHLYLETISQALKEDGTVLVFCPSITQVIACVKQAKKEVLPLVLESTLEIGQAAGVGGRVWDVRAVRARSFVRAEAEKVEGAEEAVESGTEGSEAAAETIAETTPKEAKPLKPEGDGWNMVCRPKVGDRVVGGGFVGVFRRVVK</sequence>
<feature type="region of interest" description="Disordered" evidence="4">
    <location>
        <begin position="166"/>
        <end position="192"/>
    </location>
</feature>
<feature type="compositionally biased region" description="Basic and acidic residues" evidence="4">
    <location>
        <begin position="381"/>
        <end position="392"/>
    </location>
</feature>
<evidence type="ECO:0000313" key="6">
    <source>
        <dbReference type="Proteomes" id="UP000091956"/>
    </source>
</evidence>
<dbReference type="PROSITE" id="PS51620">
    <property type="entry name" value="SAM_TRM61"/>
    <property type="match status" value="1"/>
</dbReference>
<dbReference type="SUPFAM" id="SSF53335">
    <property type="entry name" value="S-adenosyl-L-methionine-dependent methyltransferases"/>
    <property type="match status" value="1"/>
</dbReference>
<dbReference type="GeneID" id="28835378"/>
<organism evidence="5 6">
    <name type="scientific">Pseudogymnoascus verrucosus</name>
    <dbReference type="NCBI Taxonomy" id="342668"/>
    <lineage>
        <taxon>Eukaryota</taxon>
        <taxon>Fungi</taxon>
        <taxon>Dikarya</taxon>
        <taxon>Ascomycota</taxon>
        <taxon>Pezizomycotina</taxon>
        <taxon>Leotiomycetes</taxon>
        <taxon>Thelebolales</taxon>
        <taxon>Thelebolaceae</taxon>
        <taxon>Pseudogymnoascus</taxon>
    </lineage>
</organism>
<dbReference type="InterPro" id="IPR014816">
    <property type="entry name" value="tRNA_MeTrfase_Gcd14"/>
</dbReference>
<proteinExistence type="predicted"/>
<dbReference type="EC" id="2.1.1.220" evidence="1"/>
<dbReference type="GO" id="GO:0160107">
    <property type="term" value="F:tRNA (adenine(58)-N1)-methyltransferase activity"/>
    <property type="evidence" value="ECO:0007669"/>
    <property type="project" value="UniProtKB-EC"/>
</dbReference>
<dbReference type="RefSeq" id="XP_018133596.1">
    <property type="nucleotide sequence ID" value="XM_018271506.2"/>
</dbReference>
<evidence type="ECO:0000313" key="5">
    <source>
        <dbReference type="EMBL" id="OBT99863.1"/>
    </source>
</evidence>